<keyword evidence="8" id="KW-1185">Reference proteome</keyword>
<name>A0A2A9MA91_BESBE</name>
<evidence type="ECO:0000256" key="4">
    <source>
        <dbReference type="ARBA" id="ARBA00040722"/>
    </source>
</evidence>
<evidence type="ECO:0000256" key="3">
    <source>
        <dbReference type="ARBA" id="ARBA00039765"/>
    </source>
</evidence>
<evidence type="ECO:0000256" key="5">
    <source>
        <dbReference type="SAM" id="MobiDB-lite"/>
    </source>
</evidence>
<organism evidence="7 8">
    <name type="scientific">Besnoitia besnoiti</name>
    <name type="common">Apicomplexan protozoan</name>
    <dbReference type="NCBI Taxonomy" id="94643"/>
    <lineage>
        <taxon>Eukaryota</taxon>
        <taxon>Sar</taxon>
        <taxon>Alveolata</taxon>
        <taxon>Apicomplexa</taxon>
        <taxon>Conoidasida</taxon>
        <taxon>Coccidia</taxon>
        <taxon>Eucoccidiorida</taxon>
        <taxon>Eimeriorina</taxon>
        <taxon>Sarcocystidae</taxon>
        <taxon>Besnoitia</taxon>
    </lineage>
</organism>
<dbReference type="InterPro" id="IPR051021">
    <property type="entry name" value="Mito_Ser/Thr_phosphatase"/>
</dbReference>
<dbReference type="GO" id="GO:0004722">
    <property type="term" value="F:protein serine/threonine phosphatase activity"/>
    <property type="evidence" value="ECO:0007669"/>
    <property type="project" value="TreeGrafter"/>
</dbReference>
<feature type="compositionally biased region" description="Low complexity" evidence="5">
    <location>
        <begin position="210"/>
        <end position="223"/>
    </location>
</feature>
<dbReference type="Gene3D" id="3.40.50.1240">
    <property type="entry name" value="Phosphoglycerate mutase-like"/>
    <property type="match status" value="1"/>
</dbReference>
<feature type="compositionally biased region" description="Basic and acidic residues" evidence="5">
    <location>
        <begin position="246"/>
        <end position="267"/>
    </location>
</feature>
<dbReference type="InterPro" id="IPR013078">
    <property type="entry name" value="His_Pase_superF_clade-1"/>
</dbReference>
<dbReference type="Pfam" id="PF00300">
    <property type="entry name" value="His_Phos_1"/>
    <property type="match status" value="2"/>
</dbReference>
<dbReference type="Proteomes" id="UP000224006">
    <property type="component" value="Chromosome V"/>
</dbReference>
<accession>A0A2A9MA91</accession>
<dbReference type="GO" id="GO:0090141">
    <property type="term" value="P:positive regulation of mitochondrial fission"/>
    <property type="evidence" value="ECO:0007669"/>
    <property type="project" value="TreeGrafter"/>
</dbReference>
<dbReference type="SUPFAM" id="SSF53254">
    <property type="entry name" value="Phosphoglycerate mutase-like"/>
    <property type="match status" value="1"/>
</dbReference>
<reference evidence="7 8" key="1">
    <citation type="submission" date="2017-09" db="EMBL/GenBank/DDBJ databases">
        <title>Genome sequencing of Besnoitia besnoiti strain Bb-Ger1.</title>
        <authorList>
            <person name="Schares G."/>
            <person name="Venepally P."/>
            <person name="Lorenzi H.A."/>
        </authorList>
    </citation>
    <scope>NUCLEOTIDE SEQUENCE [LARGE SCALE GENOMIC DNA]</scope>
    <source>
        <strain evidence="7 8">Bb-Ger1</strain>
    </source>
</reference>
<evidence type="ECO:0000256" key="1">
    <source>
        <dbReference type="ARBA" id="ARBA00006717"/>
    </source>
</evidence>
<dbReference type="CDD" id="cd07067">
    <property type="entry name" value="HP_PGM_like"/>
    <property type="match status" value="1"/>
</dbReference>
<protein>
    <recommendedName>
        <fullName evidence="3">Serine/threonine-protein phosphatase PGAM5, mitochondrial</fullName>
    </recommendedName>
    <alternativeName>
        <fullName evidence="4">Serine/threonine-protein phosphatase Pgam5, mitochondrial</fullName>
    </alternativeName>
</protein>
<dbReference type="PANTHER" id="PTHR20935">
    <property type="entry name" value="PHOSPHOGLYCERATE MUTASE-RELATED"/>
    <property type="match status" value="1"/>
</dbReference>
<feature type="region of interest" description="Disordered" evidence="5">
    <location>
        <begin position="210"/>
        <end position="279"/>
    </location>
</feature>
<dbReference type="KEGG" id="bbes:BESB_062650"/>
<feature type="region of interest" description="Disordered" evidence="5">
    <location>
        <begin position="489"/>
        <end position="513"/>
    </location>
</feature>
<dbReference type="PANTHER" id="PTHR20935:SF0">
    <property type="entry name" value="SERINE_THREONINE-PROTEIN PHOSPHATASE PGAM5, MITOCHONDRIAL"/>
    <property type="match status" value="1"/>
</dbReference>
<comment type="similarity">
    <text evidence="1">Belongs to the phosphoglycerate mutase family. BPG-dependent PGAM subfamily.</text>
</comment>
<feature type="chain" id="PRO_5012857627" description="Serine/threonine-protein phosphatase PGAM5, mitochondrial" evidence="6">
    <location>
        <begin position="21"/>
        <end position="584"/>
    </location>
</feature>
<dbReference type="RefSeq" id="XP_029219387.1">
    <property type="nucleotide sequence ID" value="XM_029364679.1"/>
</dbReference>
<dbReference type="OrthoDB" id="330296at2759"/>
<keyword evidence="2" id="KW-0378">Hydrolase</keyword>
<evidence type="ECO:0000313" key="8">
    <source>
        <dbReference type="Proteomes" id="UP000224006"/>
    </source>
</evidence>
<comment type="caution">
    <text evidence="7">The sequence shown here is derived from an EMBL/GenBank/DDBJ whole genome shotgun (WGS) entry which is preliminary data.</text>
</comment>
<dbReference type="GO" id="GO:0005739">
    <property type="term" value="C:mitochondrion"/>
    <property type="evidence" value="ECO:0007669"/>
    <property type="project" value="TreeGrafter"/>
</dbReference>
<dbReference type="STRING" id="94643.A0A2A9MA91"/>
<keyword evidence="6" id="KW-0732">Signal</keyword>
<dbReference type="GeneID" id="40311193"/>
<sequence>MSLVFRGEWLLLLNLRRTRAAPVSFPEAMAAPLPASCGASFFLLAPLRPCAAGSSPRLFLPGGRKASACLPNGVKQTPRSLAHLSVRARGSRVYPLVRSRPGVEAKELPETARLQRGEACRDEGWLWAACASAQGGPLAIAAGLRVCGVPPQRPNALTAVAPPSSSARGASLRAGAPSALLAVSCRGAFQQSSPARAFAARAFSAVASRQPSEAEAAQPSAAAKSERNANPAHGQRTGQSAPKEGSFPKRLSEEPAGPLREHARQEGPGDGSAPPPPRRSMPLLLASLMALSGVAIGLVVYDAILAENALLYGAWKFDWDAAWLQEAARREAQLAAQGIQTHPPAAVKAAEAGAHLRPPTRQIILVRHGQYANVASANDDEQGLTERGKAQAAITGRRLKELLKDQHVVAIWHSNMKRARETAEIIHKEAFEDTPLLQDPVLAEGVPAEPVPPSRTFKPSAEEVMVDSARIEQAFRRYFYRALPPPPPSNSAAGPSCPPSEAEKPSGPTPESSCGNDSYIILVCHGNVIRYMLMRALQLPGCAWLRWATYNAGISWISIDSKGYVSCREFGDVGHLQADMITYH</sequence>
<dbReference type="InterPro" id="IPR029033">
    <property type="entry name" value="His_PPase_superfam"/>
</dbReference>
<feature type="signal peptide" evidence="6">
    <location>
        <begin position="1"/>
        <end position="20"/>
    </location>
</feature>
<dbReference type="VEuPathDB" id="ToxoDB:BESB_062650"/>
<evidence type="ECO:0000313" key="7">
    <source>
        <dbReference type="EMBL" id="PFH35378.1"/>
    </source>
</evidence>
<evidence type="ECO:0000256" key="6">
    <source>
        <dbReference type="SAM" id="SignalP"/>
    </source>
</evidence>
<dbReference type="EMBL" id="NWUJ01000005">
    <property type="protein sequence ID" value="PFH35378.1"/>
    <property type="molecule type" value="Genomic_DNA"/>
</dbReference>
<evidence type="ECO:0000256" key="2">
    <source>
        <dbReference type="ARBA" id="ARBA00022801"/>
    </source>
</evidence>
<dbReference type="AlphaFoldDB" id="A0A2A9MA91"/>
<gene>
    <name evidence="7" type="ORF">BESB_062650</name>
</gene>
<proteinExistence type="inferred from homology"/>
<dbReference type="SMART" id="SM00855">
    <property type="entry name" value="PGAM"/>
    <property type="match status" value="1"/>
</dbReference>